<evidence type="ECO:0000313" key="2">
    <source>
        <dbReference type="Proteomes" id="UP000244902"/>
    </source>
</evidence>
<dbReference type="InterPro" id="IPR052194">
    <property type="entry name" value="MESH1"/>
</dbReference>
<evidence type="ECO:0000313" key="1">
    <source>
        <dbReference type="EMBL" id="AWI82159.1"/>
    </source>
</evidence>
<dbReference type="Proteomes" id="UP000244902">
    <property type="component" value="Chromosome"/>
</dbReference>
<organism evidence="1 2">
    <name type="scientific">Parazoarcus communis</name>
    <dbReference type="NCBI Taxonomy" id="41977"/>
    <lineage>
        <taxon>Bacteria</taxon>
        <taxon>Pseudomonadati</taxon>
        <taxon>Pseudomonadota</taxon>
        <taxon>Betaproteobacteria</taxon>
        <taxon>Rhodocyclales</taxon>
        <taxon>Zoogloeaceae</taxon>
        <taxon>Parazoarcus</taxon>
    </lineage>
</organism>
<dbReference type="OrthoDB" id="9802385at2"/>
<dbReference type="AlphaFoldDB" id="A0A2U8H7X5"/>
<dbReference type="SUPFAM" id="SSF109604">
    <property type="entry name" value="HD-domain/PDEase-like"/>
    <property type="match status" value="1"/>
</dbReference>
<accession>A0A2U8H7X5</accession>
<dbReference type="PANTHER" id="PTHR46246:SF1">
    <property type="entry name" value="GUANOSINE-3',5'-BIS(DIPHOSPHATE) 3'-PYROPHOSPHOHYDROLASE MESH1"/>
    <property type="match status" value="1"/>
</dbReference>
<reference evidence="1 2" key="1">
    <citation type="submission" date="2017-06" db="EMBL/GenBank/DDBJ databases">
        <title>Azoarcus sp. TSNA42 complete genome sequence.</title>
        <authorList>
            <person name="Woo J.-H."/>
            <person name="Kim H.-S."/>
        </authorList>
    </citation>
    <scope>NUCLEOTIDE SEQUENCE [LARGE SCALE GENOMIC DNA]</scope>
    <source>
        <strain evidence="1 2">TSNA42</strain>
    </source>
</reference>
<name>A0A2U8H7X5_9RHOO</name>
<keyword evidence="1" id="KW-0378">Hydrolase</keyword>
<dbReference type="GO" id="GO:0008893">
    <property type="term" value="F:guanosine-3',5'-bis(diphosphate) 3'-diphosphatase activity"/>
    <property type="evidence" value="ECO:0007669"/>
    <property type="project" value="TreeGrafter"/>
</dbReference>
<dbReference type="PANTHER" id="PTHR46246">
    <property type="entry name" value="GUANOSINE-3',5'-BIS(DIPHOSPHATE) 3'-PYROPHOSPHOHYDROLASE MESH1"/>
    <property type="match status" value="1"/>
</dbReference>
<protein>
    <submittedName>
        <fullName evidence="1">Guanosine-3',5'-bis(Diphosphate) 3'-pyrophosphohydrolase</fullName>
    </submittedName>
</protein>
<sequence length="143" mass="15575">MATLERAIALAAEAHTGQVDKAGQPYILHPLRVMLRVRTDEERIAAVLHDVVEDTHVTLEALAQEGFSQAILTAVAALTKLPGETRLEAASRAAVDSVARTVKLADNTENMDLSRIENPTEKDFARLKEYESVRALLLSATSN</sequence>
<dbReference type="Pfam" id="PF13328">
    <property type="entry name" value="HD_4"/>
    <property type="match status" value="1"/>
</dbReference>
<dbReference type="EMBL" id="CP022188">
    <property type="protein sequence ID" value="AWI82159.1"/>
    <property type="molecule type" value="Genomic_DNA"/>
</dbReference>
<gene>
    <name evidence="1" type="ORF">CEW87_20385</name>
</gene>
<dbReference type="Gene3D" id="1.10.3210.10">
    <property type="entry name" value="Hypothetical protein af1432"/>
    <property type="match status" value="1"/>
</dbReference>
<proteinExistence type="predicted"/>